<protein>
    <submittedName>
        <fullName evidence="1">Uncharacterized protein</fullName>
    </submittedName>
</protein>
<keyword evidence="2" id="KW-1185">Reference proteome</keyword>
<evidence type="ECO:0000313" key="2">
    <source>
        <dbReference type="Proteomes" id="UP000269721"/>
    </source>
</evidence>
<proteinExistence type="predicted"/>
<gene>
    <name evidence="1" type="ORF">BDK51DRAFT_41112</name>
</gene>
<evidence type="ECO:0000313" key="1">
    <source>
        <dbReference type="EMBL" id="RKO92068.1"/>
    </source>
</evidence>
<name>A0A4P9WKH0_9FUNG</name>
<accession>A0A4P9WKH0</accession>
<reference evidence="2" key="1">
    <citation type="journal article" date="2018" name="Nat. Microbiol.">
        <title>Leveraging single-cell genomics to expand the fungal tree of life.</title>
        <authorList>
            <person name="Ahrendt S.R."/>
            <person name="Quandt C.A."/>
            <person name="Ciobanu D."/>
            <person name="Clum A."/>
            <person name="Salamov A."/>
            <person name="Andreopoulos B."/>
            <person name="Cheng J.F."/>
            <person name="Woyke T."/>
            <person name="Pelin A."/>
            <person name="Henrissat B."/>
            <person name="Reynolds N.K."/>
            <person name="Benny G.L."/>
            <person name="Smith M.E."/>
            <person name="James T.Y."/>
            <person name="Grigoriev I.V."/>
        </authorList>
    </citation>
    <scope>NUCLEOTIDE SEQUENCE [LARGE SCALE GENOMIC DNA]</scope>
</reference>
<dbReference type="EMBL" id="KZ994790">
    <property type="protein sequence ID" value="RKO92068.1"/>
    <property type="molecule type" value="Genomic_DNA"/>
</dbReference>
<dbReference type="OrthoDB" id="2110361at2759"/>
<dbReference type="Proteomes" id="UP000269721">
    <property type="component" value="Unassembled WGS sequence"/>
</dbReference>
<organism evidence="1 2">
    <name type="scientific">Blyttiomyces helicus</name>
    <dbReference type="NCBI Taxonomy" id="388810"/>
    <lineage>
        <taxon>Eukaryota</taxon>
        <taxon>Fungi</taxon>
        <taxon>Fungi incertae sedis</taxon>
        <taxon>Chytridiomycota</taxon>
        <taxon>Chytridiomycota incertae sedis</taxon>
        <taxon>Chytridiomycetes</taxon>
        <taxon>Chytridiomycetes incertae sedis</taxon>
        <taxon>Blyttiomyces</taxon>
    </lineage>
</organism>
<dbReference type="AlphaFoldDB" id="A0A4P9WKH0"/>
<sequence>MITDVEYSPTLPLPAPRSTFYAARKGQTIMGMPLLPTLDEFNSSAPTPPIGANGYLCALAQLLDRATRFRADCEERRVSPFGEAGAPGGCAGEIEADGWRWFNRLPEKARRIGSVDGEGAELQGWMWNPQWIEETYDWGINMVVFHATMALLHGEIGPDLGPSSNLLKLANELISHPGASPHPRPDPTLTVAPDALLFSWYTSQSFNTALSHTRRGISVLSEMTARVPPTNRRDTPFYGFAVRVLGLVELFAAREIMLAGGGATAQEHLLRVAVPVAALGSQRALFGASRLGERLLQDLFTEIAGWEMTPAFVDGMRERGGQALDGVEVERLAMGRSEGYPLGKAQRGAQAFAMLH</sequence>